<organism evidence="1 2">
    <name type="scientific">Enhygromyxa salina</name>
    <dbReference type="NCBI Taxonomy" id="215803"/>
    <lineage>
        <taxon>Bacteria</taxon>
        <taxon>Pseudomonadati</taxon>
        <taxon>Myxococcota</taxon>
        <taxon>Polyangia</taxon>
        <taxon>Nannocystales</taxon>
        <taxon>Nannocystaceae</taxon>
        <taxon>Enhygromyxa</taxon>
    </lineage>
</organism>
<evidence type="ECO:0000313" key="1">
    <source>
        <dbReference type="EMBL" id="KIG15947.1"/>
    </source>
</evidence>
<name>A0A0C2D7E6_9BACT</name>
<dbReference type="AlphaFoldDB" id="A0A0C2D7E6"/>
<sequence>MFVRHASCFIAMQMVRRLLRELGVAKKTHDEFARARELVTDADAIAALYAEALDDVRDALNRFYGAQDVSRQQLAATI</sequence>
<dbReference type="EMBL" id="JMCC02000045">
    <property type="protein sequence ID" value="KIG15947.1"/>
    <property type="molecule type" value="Genomic_DNA"/>
</dbReference>
<gene>
    <name evidence="1" type="ORF">DB30_05138</name>
</gene>
<dbReference type="Proteomes" id="UP000031599">
    <property type="component" value="Unassembled WGS sequence"/>
</dbReference>
<proteinExistence type="predicted"/>
<evidence type="ECO:0000313" key="2">
    <source>
        <dbReference type="Proteomes" id="UP000031599"/>
    </source>
</evidence>
<protein>
    <submittedName>
        <fullName evidence="1">Uncharacterized protein</fullName>
    </submittedName>
</protein>
<accession>A0A0C2D7E6</accession>
<reference evidence="1 2" key="1">
    <citation type="submission" date="2014-12" db="EMBL/GenBank/DDBJ databases">
        <title>Genome assembly of Enhygromyxa salina DSM 15201.</title>
        <authorList>
            <person name="Sharma G."/>
            <person name="Subramanian S."/>
        </authorList>
    </citation>
    <scope>NUCLEOTIDE SEQUENCE [LARGE SCALE GENOMIC DNA]</scope>
    <source>
        <strain evidence="1 2">DSM 15201</strain>
    </source>
</reference>
<comment type="caution">
    <text evidence="1">The sequence shown here is derived from an EMBL/GenBank/DDBJ whole genome shotgun (WGS) entry which is preliminary data.</text>
</comment>